<dbReference type="InterPro" id="IPR018060">
    <property type="entry name" value="HTH_AraC"/>
</dbReference>
<keyword evidence="6" id="KW-1185">Reference proteome</keyword>
<dbReference type="PRINTS" id="PR00032">
    <property type="entry name" value="HTHARAC"/>
</dbReference>
<dbReference type="GO" id="GO:0043565">
    <property type="term" value="F:sequence-specific DNA binding"/>
    <property type="evidence" value="ECO:0007669"/>
    <property type="project" value="InterPro"/>
</dbReference>
<dbReference type="Gene3D" id="1.10.10.60">
    <property type="entry name" value="Homeodomain-like"/>
    <property type="match status" value="2"/>
</dbReference>
<dbReference type="Pfam" id="PF12833">
    <property type="entry name" value="HTH_18"/>
    <property type="match status" value="1"/>
</dbReference>
<dbReference type="SUPFAM" id="SSF46689">
    <property type="entry name" value="Homeodomain-like"/>
    <property type="match status" value="1"/>
</dbReference>
<evidence type="ECO:0000256" key="2">
    <source>
        <dbReference type="ARBA" id="ARBA00023125"/>
    </source>
</evidence>
<gene>
    <name evidence="5" type="ORF">FHG64_13050</name>
</gene>
<protein>
    <submittedName>
        <fullName evidence="5">Helix-turn-helix transcriptional regulator</fullName>
    </submittedName>
</protein>
<dbReference type="OrthoDB" id="952277at2"/>
<sequence>MEEKVLNIKNVVCQRCKSSVREILEGLKIPYQEVSLGQAVLERPLNSGELSAIKEEFHRVGFEILFDKNERLVNKIKSIIIARIYKEENFGSGKLSKVLSENLYYDYSHLTRVFTAIEGKNIQEFQNQVKIERTKELLENNELNISEIARETGYSSATYLATQFKKMTGVSPSEYRFQERRRTVDLDEI</sequence>
<dbReference type="InterPro" id="IPR020449">
    <property type="entry name" value="Tscrpt_reg_AraC-type_HTH"/>
</dbReference>
<dbReference type="KEGG" id="afla:FHG64_13050"/>
<dbReference type="PANTHER" id="PTHR43280">
    <property type="entry name" value="ARAC-FAMILY TRANSCRIPTIONAL REGULATOR"/>
    <property type="match status" value="1"/>
</dbReference>
<evidence type="ECO:0000256" key="3">
    <source>
        <dbReference type="ARBA" id="ARBA00023163"/>
    </source>
</evidence>
<dbReference type="Proteomes" id="UP000309016">
    <property type="component" value="Chromosome"/>
</dbReference>
<dbReference type="AlphaFoldDB" id="A0A5B7X587"/>
<keyword evidence="2" id="KW-0238">DNA-binding</keyword>
<dbReference type="PROSITE" id="PS00041">
    <property type="entry name" value="HTH_ARAC_FAMILY_1"/>
    <property type="match status" value="1"/>
</dbReference>
<keyword evidence="1" id="KW-0805">Transcription regulation</keyword>
<evidence type="ECO:0000313" key="5">
    <source>
        <dbReference type="EMBL" id="QCY70255.1"/>
    </source>
</evidence>
<dbReference type="SMART" id="SM00342">
    <property type="entry name" value="HTH_ARAC"/>
    <property type="match status" value="1"/>
</dbReference>
<dbReference type="GO" id="GO:0003700">
    <property type="term" value="F:DNA-binding transcription factor activity"/>
    <property type="evidence" value="ECO:0007669"/>
    <property type="project" value="InterPro"/>
</dbReference>
<accession>A0A5B7X587</accession>
<reference evidence="5 6" key="1">
    <citation type="submission" date="2019-06" db="EMBL/GenBank/DDBJ databases">
        <title>Complete genome sequence of Antarcticibacterium flavum KCTC 52984T from an Antarctic marine sediment.</title>
        <authorList>
            <person name="Lee Y.M."/>
            <person name="Shin S.C."/>
        </authorList>
    </citation>
    <scope>NUCLEOTIDE SEQUENCE [LARGE SCALE GENOMIC DNA]</scope>
    <source>
        <strain evidence="5 6">KCTC 52984</strain>
    </source>
</reference>
<dbReference type="PROSITE" id="PS01124">
    <property type="entry name" value="HTH_ARAC_FAMILY_2"/>
    <property type="match status" value="1"/>
</dbReference>
<dbReference type="EMBL" id="CP040812">
    <property type="protein sequence ID" value="QCY70255.1"/>
    <property type="molecule type" value="Genomic_DNA"/>
</dbReference>
<evidence type="ECO:0000313" key="6">
    <source>
        <dbReference type="Proteomes" id="UP000309016"/>
    </source>
</evidence>
<name>A0A5B7X587_9FLAO</name>
<keyword evidence="3" id="KW-0804">Transcription</keyword>
<evidence type="ECO:0000256" key="1">
    <source>
        <dbReference type="ARBA" id="ARBA00023015"/>
    </source>
</evidence>
<dbReference type="PANTHER" id="PTHR43280:SF28">
    <property type="entry name" value="HTH-TYPE TRANSCRIPTIONAL ACTIVATOR RHAS"/>
    <property type="match status" value="1"/>
</dbReference>
<proteinExistence type="predicted"/>
<dbReference type="InterPro" id="IPR009057">
    <property type="entry name" value="Homeodomain-like_sf"/>
</dbReference>
<organism evidence="5 6">
    <name type="scientific">Antarcticibacterium flavum</name>
    <dbReference type="NCBI Taxonomy" id="2058175"/>
    <lineage>
        <taxon>Bacteria</taxon>
        <taxon>Pseudomonadati</taxon>
        <taxon>Bacteroidota</taxon>
        <taxon>Flavobacteriia</taxon>
        <taxon>Flavobacteriales</taxon>
        <taxon>Flavobacteriaceae</taxon>
        <taxon>Antarcticibacterium</taxon>
    </lineage>
</organism>
<dbReference type="InterPro" id="IPR018062">
    <property type="entry name" value="HTH_AraC-typ_CS"/>
</dbReference>
<feature type="domain" description="HTH araC/xylS-type" evidence="4">
    <location>
        <begin position="74"/>
        <end position="178"/>
    </location>
</feature>
<evidence type="ECO:0000259" key="4">
    <source>
        <dbReference type="PROSITE" id="PS01124"/>
    </source>
</evidence>